<feature type="transmembrane region" description="Helical" evidence="1">
    <location>
        <begin position="55"/>
        <end position="82"/>
    </location>
</feature>
<keyword evidence="1" id="KW-0472">Membrane</keyword>
<accession>A0A1F5WFV9</accession>
<dbReference type="AlphaFoldDB" id="A0A1F5WFV9"/>
<reference evidence="2 3" key="1">
    <citation type="journal article" date="2016" name="Nat. Commun.">
        <title>Thousands of microbial genomes shed light on interconnected biogeochemical processes in an aquifer system.</title>
        <authorList>
            <person name="Anantharaman K."/>
            <person name="Brown C.T."/>
            <person name="Hug L.A."/>
            <person name="Sharon I."/>
            <person name="Castelle C.J."/>
            <person name="Probst A.J."/>
            <person name="Thomas B.C."/>
            <person name="Singh A."/>
            <person name="Wilkins M.J."/>
            <person name="Karaoz U."/>
            <person name="Brodie E.L."/>
            <person name="Williams K.H."/>
            <person name="Hubbard S.S."/>
            <person name="Banfield J.F."/>
        </authorList>
    </citation>
    <scope>NUCLEOTIDE SEQUENCE [LARGE SCALE GENOMIC DNA]</scope>
</reference>
<proteinExistence type="predicted"/>
<evidence type="ECO:0000256" key="1">
    <source>
        <dbReference type="SAM" id="Phobius"/>
    </source>
</evidence>
<comment type="caution">
    <text evidence="2">The sequence shown here is derived from an EMBL/GenBank/DDBJ whole genome shotgun (WGS) entry which is preliminary data.</text>
</comment>
<name>A0A1F5WFV9_9BACT</name>
<dbReference type="Proteomes" id="UP000178406">
    <property type="component" value="Unassembled WGS sequence"/>
</dbReference>
<evidence type="ECO:0000313" key="3">
    <source>
        <dbReference type="Proteomes" id="UP000178406"/>
    </source>
</evidence>
<feature type="transmembrane region" description="Helical" evidence="1">
    <location>
        <begin position="12"/>
        <end position="35"/>
    </location>
</feature>
<dbReference type="EMBL" id="MFHQ01000028">
    <property type="protein sequence ID" value="OGF74191.1"/>
    <property type="molecule type" value="Genomic_DNA"/>
</dbReference>
<evidence type="ECO:0000313" key="2">
    <source>
        <dbReference type="EMBL" id="OGF74191.1"/>
    </source>
</evidence>
<gene>
    <name evidence="2" type="ORF">A3J56_02705</name>
</gene>
<sequence length="87" mass="10095">MNLLKRRPILSSLFVSLVILLFLPVAFLIPGAQYVGGYQPMLVVFQYFPNYSNNFEAFFVTSILGIFWLILYIPTRFVIVVISRFLK</sequence>
<organism evidence="2 3">
    <name type="scientific">Candidatus Giovannonibacteria bacterium RIFCSPHIGHO2_02_FULL_46_20</name>
    <dbReference type="NCBI Taxonomy" id="1798338"/>
    <lineage>
        <taxon>Bacteria</taxon>
        <taxon>Candidatus Giovannoniibacteriota</taxon>
    </lineage>
</organism>
<dbReference type="STRING" id="1798338.A3J56_02705"/>
<protein>
    <submittedName>
        <fullName evidence="2">Uncharacterized protein</fullName>
    </submittedName>
</protein>
<keyword evidence="1" id="KW-0812">Transmembrane</keyword>
<keyword evidence="1" id="KW-1133">Transmembrane helix</keyword>